<name>A0A2K9AB65_9GAMM</name>
<keyword evidence="4" id="KW-0653">Protein transport</keyword>
<organism evidence="5 6">
    <name type="scientific">Kangiella profundi</name>
    <dbReference type="NCBI Taxonomy" id="1561924"/>
    <lineage>
        <taxon>Bacteria</taxon>
        <taxon>Pseudomonadati</taxon>
        <taxon>Pseudomonadota</taxon>
        <taxon>Gammaproteobacteria</taxon>
        <taxon>Kangiellales</taxon>
        <taxon>Kangiellaceae</taxon>
        <taxon>Kangiella</taxon>
    </lineage>
</organism>
<evidence type="ECO:0000256" key="1">
    <source>
        <dbReference type="ARBA" id="ARBA00011245"/>
    </source>
</evidence>
<dbReference type="OrthoDB" id="7025041at2"/>
<dbReference type="CDD" id="cd16325">
    <property type="entry name" value="LolA"/>
    <property type="match status" value="1"/>
</dbReference>
<dbReference type="Pfam" id="PF03548">
    <property type="entry name" value="LolA"/>
    <property type="match status" value="1"/>
</dbReference>
<protein>
    <submittedName>
        <fullName evidence="5">Uncharacterized protein</fullName>
    </submittedName>
</protein>
<evidence type="ECO:0000313" key="6">
    <source>
        <dbReference type="Proteomes" id="UP000232693"/>
    </source>
</evidence>
<sequence length="210" mass="23274">MPLTKFLLTSIFWGLSITLSIPISAQPADQCTLESIAAKLNEQAKLSQFVQTKKVTILKKPLISKGYLLITDNNQVVWQTQEPIKSTLLIGQQSLKQFNKNDQSVMSPANNNQKMSQLISTTFMAILAGNFEKLDNHFSVALDCTESRWSIELEASSNEMKPIITNINISGQNHIELLSFTEASGDSTRLVLSPSADPNLISQLRSYAID</sequence>
<dbReference type="GO" id="GO:0015031">
    <property type="term" value="P:protein transport"/>
    <property type="evidence" value="ECO:0007669"/>
    <property type="project" value="UniProtKB-KW"/>
</dbReference>
<proteinExistence type="predicted"/>
<dbReference type="KEGG" id="kpd:CW740_12130"/>
<comment type="subunit">
    <text evidence="1">Monomer.</text>
</comment>
<dbReference type="Gene3D" id="2.50.20.10">
    <property type="entry name" value="Lipoprotein localisation LolA/LolB/LppX"/>
    <property type="match status" value="1"/>
</dbReference>
<gene>
    <name evidence="5" type="ORF">CW740_12130</name>
</gene>
<dbReference type="RefSeq" id="WP_106647812.1">
    <property type="nucleotide sequence ID" value="NZ_BMGO01000001.1"/>
</dbReference>
<dbReference type="EMBL" id="CP025120">
    <property type="protein sequence ID" value="AUD79960.1"/>
    <property type="molecule type" value="Genomic_DNA"/>
</dbReference>
<keyword evidence="6" id="KW-1185">Reference proteome</keyword>
<dbReference type="SUPFAM" id="SSF89392">
    <property type="entry name" value="Prokaryotic lipoproteins and lipoprotein localization factors"/>
    <property type="match status" value="1"/>
</dbReference>
<keyword evidence="3" id="KW-0732">Signal</keyword>
<evidence type="ECO:0000256" key="2">
    <source>
        <dbReference type="ARBA" id="ARBA00022448"/>
    </source>
</evidence>
<evidence type="ECO:0000256" key="4">
    <source>
        <dbReference type="ARBA" id="ARBA00022927"/>
    </source>
</evidence>
<accession>A0A2K9AB65</accession>
<dbReference type="InterPro" id="IPR029046">
    <property type="entry name" value="LolA/LolB/LppX"/>
</dbReference>
<dbReference type="AlphaFoldDB" id="A0A2K9AB65"/>
<evidence type="ECO:0000313" key="5">
    <source>
        <dbReference type="EMBL" id="AUD79960.1"/>
    </source>
</evidence>
<dbReference type="Proteomes" id="UP000232693">
    <property type="component" value="Chromosome"/>
</dbReference>
<reference evidence="5 6" key="1">
    <citation type="submission" date="2017-12" db="EMBL/GenBank/DDBJ databases">
        <title>Kangiella profundi FT102 completed genome.</title>
        <authorList>
            <person name="Xu J."/>
            <person name="Wang J."/>
            <person name="Lu Y."/>
        </authorList>
    </citation>
    <scope>NUCLEOTIDE SEQUENCE [LARGE SCALE GENOMIC DNA]</scope>
    <source>
        <strain evidence="5 6">FT102</strain>
    </source>
</reference>
<keyword evidence="2" id="KW-0813">Transport</keyword>
<dbReference type="InterPro" id="IPR004564">
    <property type="entry name" value="OM_lipoprot_carrier_LolA-like"/>
</dbReference>
<evidence type="ECO:0000256" key="3">
    <source>
        <dbReference type="ARBA" id="ARBA00022729"/>
    </source>
</evidence>